<protein>
    <recommendedName>
        <fullName evidence="4">Ig-like domain-containing protein</fullName>
    </recommendedName>
</protein>
<evidence type="ECO:0008006" key="4">
    <source>
        <dbReference type="Google" id="ProtNLM"/>
    </source>
</evidence>
<feature type="signal peptide" evidence="1">
    <location>
        <begin position="1"/>
        <end position="18"/>
    </location>
</feature>
<evidence type="ECO:0000313" key="2">
    <source>
        <dbReference type="EMBL" id="MBZ9611459.1"/>
    </source>
</evidence>
<comment type="caution">
    <text evidence="2">The sequence shown here is derived from an EMBL/GenBank/DDBJ whole genome shotgun (WGS) entry which is preliminary data.</text>
</comment>
<keyword evidence="1" id="KW-0732">Signal</keyword>
<reference evidence="2 3" key="2">
    <citation type="submission" date="2021-08" db="EMBL/GenBank/DDBJ databases">
        <title>Rheinheimera aquimaris sp. nov., isolated from seawater of the East Sea in Korea.</title>
        <authorList>
            <person name="Kim K.H."/>
            <person name="Wenting R."/>
            <person name="Kim K.R."/>
            <person name="Jeon C.O."/>
        </authorList>
    </citation>
    <scope>NUCLEOTIDE SEQUENCE [LARGE SCALE GENOMIC DNA]</scope>
    <source>
        <strain evidence="2 3">MA-13</strain>
    </source>
</reference>
<dbReference type="EMBL" id="JAERPS020000002">
    <property type="protein sequence ID" value="MBZ9611459.1"/>
    <property type="molecule type" value="Genomic_DNA"/>
</dbReference>
<dbReference type="RefSeq" id="WP_205309631.1">
    <property type="nucleotide sequence ID" value="NZ_JAERPS020000002.1"/>
</dbReference>
<keyword evidence="3" id="KW-1185">Reference proteome</keyword>
<gene>
    <name evidence="2" type="ORF">I4W93_007605</name>
</gene>
<organism evidence="2 3">
    <name type="scientific">Rheinheimera maricola</name>
    <dbReference type="NCBI Taxonomy" id="2793282"/>
    <lineage>
        <taxon>Bacteria</taxon>
        <taxon>Pseudomonadati</taxon>
        <taxon>Pseudomonadota</taxon>
        <taxon>Gammaproteobacteria</taxon>
        <taxon>Chromatiales</taxon>
        <taxon>Chromatiaceae</taxon>
        <taxon>Rheinheimera</taxon>
    </lineage>
</organism>
<sequence length="142" mass="15501">MKIWLLLLSTCFAGLALANDKDQTLIFTEVTSGSQSCISAITVSGVDNCKTAEGKRGDCEGIVDCVCSKPAKHIEWQGGNIKNFTVYFYGDTSPFKDNCKLESNNQGKLKCRIKGDASGNYDYGVKVPGCDDFDPRIIIKQN</sequence>
<feature type="chain" id="PRO_5045918597" description="Ig-like domain-containing protein" evidence="1">
    <location>
        <begin position="19"/>
        <end position="142"/>
    </location>
</feature>
<reference evidence="2 3" key="1">
    <citation type="submission" date="2020-12" db="EMBL/GenBank/DDBJ databases">
        <authorList>
            <person name="Ruan W."/>
            <person name="Khan S.A."/>
            <person name="Jeon C.O."/>
        </authorList>
    </citation>
    <scope>NUCLEOTIDE SEQUENCE [LARGE SCALE GENOMIC DNA]</scope>
    <source>
        <strain evidence="2 3">MA-13</strain>
    </source>
</reference>
<name>A0ABS7X8E7_9GAMM</name>
<evidence type="ECO:0000313" key="3">
    <source>
        <dbReference type="Proteomes" id="UP000663814"/>
    </source>
</evidence>
<accession>A0ABS7X8E7</accession>
<dbReference type="Proteomes" id="UP000663814">
    <property type="component" value="Unassembled WGS sequence"/>
</dbReference>
<evidence type="ECO:0000256" key="1">
    <source>
        <dbReference type="SAM" id="SignalP"/>
    </source>
</evidence>
<proteinExistence type="predicted"/>